<dbReference type="InterPro" id="IPR058031">
    <property type="entry name" value="AAA_lid_NorR"/>
</dbReference>
<dbReference type="PROSITE" id="PS00688">
    <property type="entry name" value="SIGMA54_INTERACT_3"/>
    <property type="match status" value="1"/>
</dbReference>
<evidence type="ECO:0000256" key="6">
    <source>
        <dbReference type="PROSITE-ProRule" id="PRU00169"/>
    </source>
</evidence>
<evidence type="ECO:0000313" key="10">
    <source>
        <dbReference type="Proteomes" id="UP001596364"/>
    </source>
</evidence>
<organism evidence="9 10">
    <name type="scientific">Pseudobowmanella zhangzhouensis</name>
    <dbReference type="NCBI Taxonomy" id="1537679"/>
    <lineage>
        <taxon>Bacteria</taxon>
        <taxon>Pseudomonadati</taxon>
        <taxon>Pseudomonadota</taxon>
        <taxon>Gammaproteobacteria</taxon>
        <taxon>Alteromonadales</taxon>
        <taxon>Alteromonadaceae</taxon>
    </lineage>
</organism>
<comment type="caution">
    <text evidence="9">The sequence shown here is derived from an EMBL/GenBank/DDBJ whole genome shotgun (WGS) entry which is preliminary data.</text>
</comment>
<evidence type="ECO:0000313" key="9">
    <source>
        <dbReference type="EMBL" id="MFC6439662.1"/>
    </source>
</evidence>
<keyword evidence="2" id="KW-0067">ATP-binding</keyword>
<evidence type="ECO:0000256" key="3">
    <source>
        <dbReference type="ARBA" id="ARBA00023015"/>
    </source>
</evidence>
<protein>
    <submittedName>
        <fullName evidence="9">Sigma-54-dependent transcriptional regulator</fullName>
    </submittedName>
</protein>
<dbReference type="Gene3D" id="1.10.10.60">
    <property type="entry name" value="Homeodomain-like"/>
    <property type="match status" value="1"/>
</dbReference>
<feature type="domain" description="Response regulatory" evidence="8">
    <location>
        <begin position="5"/>
        <end position="119"/>
    </location>
</feature>
<dbReference type="Gene3D" id="3.40.50.300">
    <property type="entry name" value="P-loop containing nucleotide triphosphate hydrolases"/>
    <property type="match status" value="1"/>
</dbReference>
<feature type="domain" description="Sigma-54 factor interaction" evidence="7">
    <location>
        <begin position="144"/>
        <end position="373"/>
    </location>
</feature>
<dbReference type="Gene3D" id="3.40.50.2300">
    <property type="match status" value="1"/>
</dbReference>
<dbReference type="InterPro" id="IPR002197">
    <property type="entry name" value="HTH_Fis"/>
</dbReference>
<dbReference type="InterPro" id="IPR009057">
    <property type="entry name" value="Homeodomain-like_sf"/>
</dbReference>
<dbReference type="InterPro" id="IPR027417">
    <property type="entry name" value="P-loop_NTPase"/>
</dbReference>
<dbReference type="Proteomes" id="UP001596364">
    <property type="component" value="Unassembled WGS sequence"/>
</dbReference>
<dbReference type="InterPro" id="IPR025943">
    <property type="entry name" value="Sigma_54_int_dom_ATP-bd_2"/>
</dbReference>
<dbReference type="PANTHER" id="PTHR32071">
    <property type="entry name" value="TRANSCRIPTIONAL REGULATORY PROTEIN"/>
    <property type="match status" value="1"/>
</dbReference>
<dbReference type="Pfam" id="PF00158">
    <property type="entry name" value="Sigma54_activat"/>
    <property type="match status" value="1"/>
</dbReference>
<dbReference type="CDD" id="cd00009">
    <property type="entry name" value="AAA"/>
    <property type="match status" value="1"/>
</dbReference>
<keyword evidence="3" id="KW-0805">Transcription regulation</keyword>
<dbReference type="InterPro" id="IPR011006">
    <property type="entry name" value="CheY-like_superfamily"/>
</dbReference>
<keyword evidence="10" id="KW-1185">Reference proteome</keyword>
<dbReference type="SMART" id="SM00448">
    <property type="entry name" value="REC"/>
    <property type="match status" value="1"/>
</dbReference>
<evidence type="ECO:0000256" key="2">
    <source>
        <dbReference type="ARBA" id="ARBA00022840"/>
    </source>
</evidence>
<dbReference type="SUPFAM" id="SSF52172">
    <property type="entry name" value="CheY-like"/>
    <property type="match status" value="1"/>
</dbReference>
<name>A0ABW1XJW9_9ALTE</name>
<dbReference type="RefSeq" id="WP_131259819.1">
    <property type="nucleotide sequence ID" value="NZ_JBHSUS010000001.1"/>
</dbReference>
<sequence>MTENRVLVVEDDVQQRELVVSILQQEGYQVVSADSVEAAIVQIKQQAFQAILSDWKLGSLSGLELLRYVRRNQPVMGFVMVTAYGTIAHAVQAVQEGADDYLSKPFQRQALLLALQKALNCAKLREQNQSLNQQLANRTALVGMVGDAPCMQNVFERIQRVSDTRATVLISGESGTGKELAARALHQHSSRSHGPFVAVNCGAIPETLAEAELFGAEKGAYTGAEQRRVGKFEAAQGGTLFLDEIAELSPAMQSRLLRVLQENSVVRLGGHSEIPLDVRVIAASHQDLAQAVSDGRFREDLYYRLNVVPLRMPPLRERGEDIPTLIDYFCKLHAKRHGVAMPTLSQAAMRAALDYNWPGNVRELGNKIERFVLLQDDQELISGLQGSSSALPFSLPAQGIDWDALEKHCLAEALARHNNNRTRAAAFLRMSYKTFLYRLEKYQLV</sequence>
<dbReference type="Pfam" id="PF02954">
    <property type="entry name" value="HTH_8"/>
    <property type="match status" value="1"/>
</dbReference>
<evidence type="ECO:0000256" key="1">
    <source>
        <dbReference type="ARBA" id="ARBA00022741"/>
    </source>
</evidence>
<dbReference type="SMART" id="SM00382">
    <property type="entry name" value="AAA"/>
    <property type="match status" value="1"/>
</dbReference>
<dbReference type="PROSITE" id="PS50110">
    <property type="entry name" value="RESPONSE_REGULATORY"/>
    <property type="match status" value="1"/>
</dbReference>
<evidence type="ECO:0000256" key="5">
    <source>
        <dbReference type="ARBA" id="ARBA00023163"/>
    </source>
</evidence>
<dbReference type="InterPro" id="IPR025944">
    <property type="entry name" value="Sigma_54_int_dom_CS"/>
</dbReference>
<dbReference type="PROSITE" id="PS00676">
    <property type="entry name" value="SIGMA54_INTERACT_2"/>
    <property type="match status" value="1"/>
</dbReference>
<dbReference type="Gene3D" id="1.10.8.60">
    <property type="match status" value="1"/>
</dbReference>
<dbReference type="EMBL" id="JBHSUS010000001">
    <property type="protein sequence ID" value="MFC6439662.1"/>
    <property type="molecule type" value="Genomic_DNA"/>
</dbReference>
<feature type="modified residue" description="4-aspartylphosphate" evidence="6">
    <location>
        <position position="54"/>
    </location>
</feature>
<dbReference type="PROSITE" id="PS50045">
    <property type="entry name" value="SIGMA54_INTERACT_4"/>
    <property type="match status" value="1"/>
</dbReference>
<keyword evidence="6" id="KW-0597">Phosphoprotein</keyword>
<dbReference type="InterPro" id="IPR003593">
    <property type="entry name" value="AAA+_ATPase"/>
</dbReference>
<dbReference type="CDD" id="cd00156">
    <property type="entry name" value="REC"/>
    <property type="match status" value="1"/>
</dbReference>
<evidence type="ECO:0000259" key="8">
    <source>
        <dbReference type="PROSITE" id="PS50110"/>
    </source>
</evidence>
<keyword evidence="5" id="KW-0804">Transcription</keyword>
<evidence type="ECO:0000256" key="4">
    <source>
        <dbReference type="ARBA" id="ARBA00023125"/>
    </source>
</evidence>
<reference evidence="10" key="1">
    <citation type="journal article" date="2019" name="Int. J. Syst. Evol. Microbiol.">
        <title>The Global Catalogue of Microorganisms (GCM) 10K type strain sequencing project: providing services to taxonomists for standard genome sequencing and annotation.</title>
        <authorList>
            <consortium name="The Broad Institute Genomics Platform"/>
            <consortium name="The Broad Institute Genome Sequencing Center for Infectious Disease"/>
            <person name="Wu L."/>
            <person name="Ma J."/>
        </authorList>
    </citation>
    <scope>NUCLEOTIDE SEQUENCE [LARGE SCALE GENOMIC DNA]</scope>
    <source>
        <strain evidence="10">CGMCC 1.16031</strain>
    </source>
</reference>
<dbReference type="Pfam" id="PF25601">
    <property type="entry name" value="AAA_lid_14"/>
    <property type="match status" value="1"/>
</dbReference>
<dbReference type="Pfam" id="PF00072">
    <property type="entry name" value="Response_reg"/>
    <property type="match status" value="1"/>
</dbReference>
<dbReference type="InterPro" id="IPR001789">
    <property type="entry name" value="Sig_transdc_resp-reg_receiver"/>
</dbReference>
<gene>
    <name evidence="9" type="ORF">ACFP85_05785</name>
</gene>
<dbReference type="SUPFAM" id="SSF52540">
    <property type="entry name" value="P-loop containing nucleoside triphosphate hydrolases"/>
    <property type="match status" value="1"/>
</dbReference>
<dbReference type="SUPFAM" id="SSF46689">
    <property type="entry name" value="Homeodomain-like"/>
    <property type="match status" value="1"/>
</dbReference>
<evidence type="ECO:0000259" key="7">
    <source>
        <dbReference type="PROSITE" id="PS50045"/>
    </source>
</evidence>
<keyword evidence="4" id="KW-0238">DNA-binding</keyword>
<accession>A0ABW1XJW9</accession>
<keyword evidence="1" id="KW-0547">Nucleotide-binding</keyword>
<dbReference type="InterPro" id="IPR002078">
    <property type="entry name" value="Sigma_54_int"/>
</dbReference>
<proteinExistence type="predicted"/>